<dbReference type="GeneID" id="28982373"/>
<evidence type="ECO:0000256" key="4">
    <source>
        <dbReference type="PROSITE-ProRule" id="PRU00221"/>
    </source>
</evidence>
<comment type="similarity">
    <text evidence="3">Belongs to the WD repeat cdt2 family.</text>
</comment>
<feature type="region of interest" description="Disordered" evidence="5">
    <location>
        <begin position="32"/>
        <end position="75"/>
    </location>
</feature>
<dbReference type="Proteomes" id="UP000053611">
    <property type="component" value="Unassembled WGS sequence"/>
</dbReference>
<dbReference type="InterPro" id="IPR015943">
    <property type="entry name" value="WD40/YVTN_repeat-like_dom_sf"/>
</dbReference>
<keyword evidence="4" id="KW-0853">WD repeat</keyword>
<dbReference type="Pfam" id="PF00400">
    <property type="entry name" value="WD40"/>
    <property type="match status" value="2"/>
</dbReference>
<dbReference type="InterPro" id="IPR036322">
    <property type="entry name" value="WD40_repeat_dom_sf"/>
</dbReference>
<feature type="compositionally biased region" description="Low complexity" evidence="5">
    <location>
        <begin position="359"/>
        <end position="369"/>
    </location>
</feature>
<name>A0A0J1BDT4_9TREE</name>
<protein>
    <submittedName>
        <fullName evidence="6">WD40 repeat-like protein</fullName>
    </submittedName>
</protein>
<feature type="region of interest" description="Disordered" evidence="5">
    <location>
        <begin position="317"/>
        <end position="369"/>
    </location>
</feature>
<organism evidence="6 7">
    <name type="scientific">Cutaneotrichosporon oleaginosum</name>
    <dbReference type="NCBI Taxonomy" id="879819"/>
    <lineage>
        <taxon>Eukaryota</taxon>
        <taxon>Fungi</taxon>
        <taxon>Dikarya</taxon>
        <taxon>Basidiomycota</taxon>
        <taxon>Agaricomycotina</taxon>
        <taxon>Tremellomycetes</taxon>
        <taxon>Trichosporonales</taxon>
        <taxon>Trichosporonaceae</taxon>
        <taxon>Cutaneotrichosporon</taxon>
    </lineage>
</organism>
<dbReference type="OrthoDB" id="2096344at2759"/>
<evidence type="ECO:0000256" key="2">
    <source>
        <dbReference type="ARBA" id="ARBA00022786"/>
    </source>
</evidence>
<dbReference type="Gene3D" id="2.130.10.10">
    <property type="entry name" value="YVTN repeat-like/Quinoprotein amine dehydrogenase"/>
    <property type="match status" value="2"/>
</dbReference>
<feature type="region of interest" description="Disordered" evidence="5">
    <location>
        <begin position="410"/>
        <end position="440"/>
    </location>
</feature>
<evidence type="ECO:0000313" key="7">
    <source>
        <dbReference type="Proteomes" id="UP000053611"/>
    </source>
</evidence>
<feature type="region of interest" description="Disordered" evidence="5">
    <location>
        <begin position="1"/>
        <end position="20"/>
    </location>
</feature>
<sequence length="574" mass="61418">MSPNRGALATLSPNHELDNAYPSASQLYPIFRTKSERVSSTPKPRRRSLGQLPEKALSSTGEPSKRARVSLGQSSSVGRGSIAHYFAPCTPLRAGVAGPSSVKEAAPVVVRSTPNVWRRQRRRLGQQPPRDIGAPHAGPTFLTTLATSSSNTPHRTPCNITLPSLSSAMGDRDHDPALVVTFNNAAKILTAEEARATGRRRLLAIGGEEGAIRVLDVDQPLNSGAPDHWWGAHNNGIFDLKWTAGDDRLLSASADQSIKIHDLNNGRPQQVATLLGHTSTIKSVTLMDTSRTSNTPSQSNIVVSGGRDGNIHLYDLRCPGNSSKAHDGPSGRTRRNHAAPVDISAGIGPVLTLKQPHNVSSSRRSSVDSRSVSRTITSLVALQSMPGILASGGSFDGVVKLWDVRMPAPVSSQRPKATAAGELPDPTVTGENPSRRPRSVNALCEDPRTGDLYTLCGDSQIHVLRPSAAQADNPLEAIMPYKYAHPDLLTRSFYIRMSISSDGRYLACGSSHAGVMTWDTDYARHTSTICATRLAVPSVPTPEVIAVDWGKDMLSASSDDGVTRIWRPSFGLAP</sequence>
<dbReference type="PROSITE" id="PS50082">
    <property type="entry name" value="WD_REPEATS_2"/>
    <property type="match status" value="1"/>
</dbReference>
<feature type="repeat" description="WD" evidence="4">
    <location>
        <begin position="230"/>
        <end position="271"/>
    </location>
</feature>
<dbReference type="GO" id="GO:0043161">
    <property type="term" value="P:proteasome-mediated ubiquitin-dependent protein catabolic process"/>
    <property type="evidence" value="ECO:0007669"/>
    <property type="project" value="TreeGrafter"/>
</dbReference>
<dbReference type="AlphaFoldDB" id="A0A0J1BDT4"/>
<proteinExistence type="inferred from homology"/>
<dbReference type="RefSeq" id="XP_018282725.1">
    <property type="nucleotide sequence ID" value="XM_018421770.1"/>
</dbReference>
<gene>
    <name evidence="6" type="ORF">CC85DRAFT_281885</name>
</gene>
<dbReference type="SMART" id="SM00320">
    <property type="entry name" value="WD40"/>
    <property type="match status" value="5"/>
</dbReference>
<evidence type="ECO:0000313" key="6">
    <source>
        <dbReference type="EMBL" id="KLT46234.1"/>
    </source>
</evidence>
<dbReference type="GO" id="GO:0030674">
    <property type="term" value="F:protein-macromolecule adaptor activity"/>
    <property type="evidence" value="ECO:0007669"/>
    <property type="project" value="TreeGrafter"/>
</dbReference>
<dbReference type="InterPro" id="IPR051865">
    <property type="entry name" value="WD-repeat_CDT2_adapter"/>
</dbReference>
<dbReference type="PANTHER" id="PTHR22852">
    <property type="entry name" value="LETHAL 2 DENTICLELESS PROTEIN RETINOIC ACID-REGULATED NUCLEAR MATRIX-ASSOCIATED PROTEIN"/>
    <property type="match status" value="1"/>
</dbReference>
<accession>A0A0J1BDT4</accession>
<evidence type="ECO:0000256" key="5">
    <source>
        <dbReference type="SAM" id="MobiDB-lite"/>
    </source>
</evidence>
<dbReference type="STRING" id="879819.A0A0J1BDT4"/>
<keyword evidence="2" id="KW-0833">Ubl conjugation pathway</keyword>
<dbReference type="InterPro" id="IPR001680">
    <property type="entry name" value="WD40_rpt"/>
</dbReference>
<evidence type="ECO:0000256" key="3">
    <source>
        <dbReference type="ARBA" id="ARBA00038344"/>
    </source>
</evidence>
<reference evidence="6 7" key="1">
    <citation type="submission" date="2015-03" db="EMBL/GenBank/DDBJ databases">
        <title>Genomics and transcriptomics of the oil-accumulating basidiomycete yeast T. oleaginosus allow insights into substrate utilization and the diverse evolutionary trajectories of mating systems in fungi.</title>
        <authorList>
            <consortium name="DOE Joint Genome Institute"/>
            <person name="Kourist R."/>
            <person name="Kracht O."/>
            <person name="Bracharz F."/>
            <person name="Lipzen A."/>
            <person name="Nolan M."/>
            <person name="Ohm R."/>
            <person name="Grigoriev I."/>
            <person name="Sun S."/>
            <person name="Heitman J."/>
            <person name="Bruck T."/>
            <person name="Nowrousian M."/>
        </authorList>
    </citation>
    <scope>NUCLEOTIDE SEQUENCE [LARGE SCALE GENOMIC DNA]</scope>
    <source>
        <strain evidence="6 7">IBC0246</strain>
    </source>
</reference>
<dbReference type="GO" id="GO:0005634">
    <property type="term" value="C:nucleus"/>
    <property type="evidence" value="ECO:0007669"/>
    <property type="project" value="TreeGrafter"/>
</dbReference>
<dbReference type="SUPFAM" id="SSF50978">
    <property type="entry name" value="WD40 repeat-like"/>
    <property type="match status" value="1"/>
</dbReference>
<dbReference type="PANTHER" id="PTHR22852:SF0">
    <property type="entry name" value="DENTICLELESS PROTEIN HOMOLOG"/>
    <property type="match status" value="1"/>
</dbReference>
<comment type="pathway">
    <text evidence="1">Protein modification; protein ubiquitination.</text>
</comment>
<keyword evidence="7" id="KW-1185">Reference proteome</keyword>
<dbReference type="EMBL" id="KQ087178">
    <property type="protein sequence ID" value="KLT46234.1"/>
    <property type="molecule type" value="Genomic_DNA"/>
</dbReference>
<evidence type="ECO:0000256" key="1">
    <source>
        <dbReference type="ARBA" id="ARBA00004906"/>
    </source>
</evidence>